<name>A0A1B6CAM9_9HEMI</name>
<protein>
    <recommendedName>
        <fullName evidence="3">Kazal-like domain-containing protein</fullName>
    </recommendedName>
</protein>
<feature type="chain" id="PRO_5008580340" description="Kazal-like domain-containing protein" evidence="1">
    <location>
        <begin position="23"/>
        <end position="330"/>
    </location>
</feature>
<proteinExistence type="predicted"/>
<evidence type="ECO:0000256" key="1">
    <source>
        <dbReference type="SAM" id="SignalP"/>
    </source>
</evidence>
<keyword evidence="1" id="KW-0732">Signal</keyword>
<evidence type="ECO:0000313" key="2">
    <source>
        <dbReference type="EMBL" id="JAS10335.1"/>
    </source>
</evidence>
<accession>A0A1B6CAM9</accession>
<evidence type="ECO:0008006" key="3">
    <source>
        <dbReference type="Google" id="ProtNLM"/>
    </source>
</evidence>
<reference evidence="2" key="1">
    <citation type="submission" date="2015-12" db="EMBL/GenBank/DDBJ databases">
        <title>De novo transcriptome assembly of four potential Pierce s Disease insect vectors from Arizona vineyards.</title>
        <authorList>
            <person name="Tassone E.E."/>
        </authorList>
    </citation>
    <scope>NUCLEOTIDE SEQUENCE</scope>
</reference>
<gene>
    <name evidence="2" type="ORF">g.10473</name>
</gene>
<feature type="signal peptide" evidence="1">
    <location>
        <begin position="1"/>
        <end position="22"/>
    </location>
</feature>
<organism evidence="2">
    <name type="scientific">Clastoptera arizonana</name>
    <name type="common">Arizona spittle bug</name>
    <dbReference type="NCBI Taxonomy" id="38151"/>
    <lineage>
        <taxon>Eukaryota</taxon>
        <taxon>Metazoa</taxon>
        <taxon>Ecdysozoa</taxon>
        <taxon>Arthropoda</taxon>
        <taxon>Hexapoda</taxon>
        <taxon>Insecta</taxon>
        <taxon>Pterygota</taxon>
        <taxon>Neoptera</taxon>
        <taxon>Paraneoptera</taxon>
        <taxon>Hemiptera</taxon>
        <taxon>Auchenorrhyncha</taxon>
        <taxon>Cercopoidea</taxon>
        <taxon>Clastopteridae</taxon>
        <taxon>Clastoptera</taxon>
    </lineage>
</organism>
<sequence length="330" mass="38212">MNAKLCFLLFNIILLSARWSNAYLVADPNLAEPPEHKPAVLRFMEFLWRIALSPFMLFFASLDYATEMGERSADSLAGWYNRHFVKPTTEAPESNDIPVFVQATVAPQKENILQRIKYWIQSKRNGTFENHQNNNGDVILANTSDWQYPSDLSNENNQDGLTWFLSRKKLDEEVLNKTVDQTSVNSTVRPRSKFAAAARRGWQKVRDSLQRFKEKERFVYDWVMWKLMAIHSVLPTFGKGNYTNKRNASNLNEGLGQLNMTKSFICDDIPSPVCAVDETLGYTIFLNPCRMSLFNYNHHANFTIFSTDVCMGLFIRDPNRFYQSKKEQNK</sequence>
<dbReference type="AlphaFoldDB" id="A0A1B6CAM9"/>
<dbReference type="EMBL" id="GEDC01026963">
    <property type="protein sequence ID" value="JAS10335.1"/>
    <property type="molecule type" value="Transcribed_RNA"/>
</dbReference>